<gene>
    <name evidence="1" type="ORF">DEIGR_500004</name>
</gene>
<organism evidence="1 2">
    <name type="scientific">Deinococcus grandis</name>
    <dbReference type="NCBI Taxonomy" id="57498"/>
    <lineage>
        <taxon>Bacteria</taxon>
        <taxon>Thermotogati</taxon>
        <taxon>Deinococcota</taxon>
        <taxon>Deinococci</taxon>
        <taxon>Deinococcales</taxon>
        <taxon>Deinococcaceae</taxon>
        <taxon>Deinococcus</taxon>
    </lineage>
</organism>
<proteinExistence type="predicted"/>
<dbReference type="EMBL" id="BCMS01000007">
    <property type="protein sequence ID" value="GAQ24011.1"/>
    <property type="molecule type" value="Genomic_DNA"/>
</dbReference>
<dbReference type="Proteomes" id="UP000056209">
    <property type="component" value="Unassembled WGS sequence"/>
</dbReference>
<reference evidence="2" key="1">
    <citation type="submission" date="2015-11" db="EMBL/GenBank/DDBJ databases">
        <title>Draft Genome Sequence of the Radioresistant Bacterium Deinococcus grandis, Isolated from Freshwater Fish in Japan.</title>
        <authorList>
            <person name="Satoh K."/>
            <person name="Onodera T."/>
            <person name="Omoso K."/>
            <person name="Takeda-Yano K."/>
            <person name="Katayama T."/>
            <person name="Oono Y."/>
            <person name="Narumi I."/>
        </authorList>
    </citation>
    <scope>NUCLEOTIDE SEQUENCE [LARGE SCALE GENOMIC DNA]</scope>
    <source>
        <strain evidence="2">ATCC 43672</strain>
    </source>
</reference>
<keyword evidence="2" id="KW-1185">Reference proteome</keyword>
<sequence>MNTKELTSLGTALLYFRGNVEALAPYVEQQAMHPACGLEIVAEGWERPAWGQQWRADKRLLECGGPVLKRVLAGWVPPTLDELVEFDWPGWWMTENELGRVRMSFVRACAEVAARYAAHGDPYPYRLDDGTAPCRVAPGAWPAEAAVLVPEAQAALTAYALMWLSSAGRVDGASFLPVVAA</sequence>
<dbReference type="RefSeq" id="WP_153013997.1">
    <property type="nucleotide sequence ID" value="NZ_BCMS01000007.1"/>
</dbReference>
<dbReference type="AlphaFoldDB" id="A0A100HNK5"/>
<protein>
    <submittedName>
        <fullName evidence="1">Uncharacterized protein</fullName>
    </submittedName>
</protein>
<name>A0A100HNK5_9DEIO</name>
<comment type="caution">
    <text evidence="1">The sequence shown here is derived from an EMBL/GenBank/DDBJ whole genome shotgun (WGS) entry which is preliminary data.</text>
</comment>
<accession>A0A100HNK5</accession>
<evidence type="ECO:0000313" key="2">
    <source>
        <dbReference type="Proteomes" id="UP000056209"/>
    </source>
</evidence>
<evidence type="ECO:0000313" key="1">
    <source>
        <dbReference type="EMBL" id="GAQ24011.1"/>
    </source>
</evidence>